<protein>
    <submittedName>
        <fullName evidence="5">Xanthine dehydrogenase family protein molybdopterin-binding subunit</fullName>
    </submittedName>
</protein>
<comment type="cofactor">
    <cofactor evidence="3">
        <name>Mo-molybdopterin cytosine dinucleotide</name>
        <dbReference type="ChEBI" id="CHEBI:71308"/>
    </cofactor>
</comment>
<dbReference type="InterPro" id="IPR036856">
    <property type="entry name" value="Ald_Oxase/Xan_DH_a/b_sf"/>
</dbReference>
<evidence type="ECO:0000313" key="6">
    <source>
        <dbReference type="Proteomes" id="UP000318834"/>
    </source>
</evidence>
<dbReference type="AlphaFoldDB" id="A0A537IKY5"/>
<evidence type="ECO:0000256" key="2">
    <source>
        <dbReference type="ARBA" id="ARBA00023002"/>
    </source>
</evidence>
<dbReference type="Pfam" id="PF01315">
    <property type="entry name" value="Ald_Xan_dh_C"/>
    <property type="match status" value="1"/>
</dbReference>
<evidence type="ECO:0000259" key="4">
    <source>
        <dbReference type="SMART" id="SM01008"/>
    </source>
</evidence>
<dbReference type="InterPro" id="IPR037165">
    <property type="entry name" value="AldOxase/xan_DH_Mopterin-bd_sf"/>
</dbReference>
<gene>
    <name evidence="5" type="ORF">E6H05_11855</name>
</gene>
<keyword evidence="1" id="KW-0500">Molybdenum</keyword>
<dbReference type="InterPro" id="IPR000674">
    <property type="entry name" value="Ald_Oxase/Xan_DH_a/b"/>
</dbReference>
<dbReference type="EMBL" id="VBAP01000097">
    <property type="protein sequence ID" value="TMI71969.1"/>
    <property type="molecule type" value="Genomic_DNA"/>
</dbReference>
<name>A0A537IKY5_9BACT</name>
<dbReference type="FunFam" id="3.30.365.10:FF:000001">
    <property type="entry name" value="Xanthine dehydrogenase oxidase"/>
    <property type="match status" value="1"/>
</dbReference>
<keyword evidence="2" id="KW-0560">Oxidoreductase</keyword>
<dbReference type="Gene3D" id="3.90.1170.50">
    <property type="entry name" value="Aldehyde oxidase/xanthine dehydrogenase, a/b hammerhead"/>
    <property type="match status" value="1"/>
</dbReference>
<dbReference type="Pfam" id="PF20256">
    <property type="entry name" value="MoCoBD_2"/>
    <property type="match status" value="1"/>
</dbReference>
<dbReference type="SUPFAM" id="SSF56003">
    <property type="entry name" value="Molybdenum cofactor-binding domain"/>
    <property type="match status" value="1"/>
</dbReference>
<dbReference type="InterPro" id="IPR016208">
    <property type="entry name" value="Ald_Oxase/xanthine_DH-like"/>
</dbReference>
<dbReference type="Gene3D" id="3.30.365.10">
    <property type="entry name" value="Aldehyde oxidase/xanthine dehydrogenase, molybdopterin binding domain"/>
    <property type="match status" value="4"/>
</dbReference>
<organism evidence="5 6">
    <name type="scientific">Candidatus Segetimicrobium genomatis</name>
    <dbReference type="NCBI Taxonomy" id="2569760"/>
    <lineage>
        <taxon>Bacteria</taxon>
        <taxon>Bacillati</taxon>
        <taxon>Candidatus Sysuimicrobiota</taxon>
        <taxon>Candidatus Sysuimicrobiia</taxon>
        <taxon>Candidatus Sysuimicrobiales</taxon>
        <taxon>Candidatus Segetimicrobiaceae</taxon>
        <taxon>Candidatus Segetimicrobium</taxon>
    </lineage>
</organism>
<dbReference type="InterPro" id="IPR008274">
    <property type="entry name" value="AldOxase/xan_DH_MoCoBD1"/>
</dbReference>
<accession>A0A537IKY5</accession>
<dbReference type="Pfam" id="PF02738">
    <property type="entry name" value="MoCoBD_1"/>
    <property type="match status" value="1"/>
</dbReference>
<dbReference type="GO" id="GO:0016491">
    <property type="term" value="F:oxidoreductase activity"/>
    <property type="evidence" value="ECO:0007669"/>
    <property type="project" value="UniProtKB-KW"/>
</dbReference>
<dbReference type="GO" id="GO:0005506">
    <property type="term" value="F:iron ion binding"/>
    <property type="evidence" value="ECO:0007669"/>
    <property type="project" value="InterPro"/>
</dbReference>
<proteinExistence type="predicted"/>
<evidence type="ECO:0000313" key="5">
    <source>
        <dbReference type="EMBL" id="TMI71969.1"/>
    </source>
</evidence>
<dbReference type="InterPro" id="IPR046867">
    <property type="entry name" value="AldOxase/xan_DH_MoCoBD2"/>
</dbReference>
<dbReference type="PANTHER" id="PTHR11908:SF132">
    <property type="entry name" value="ALDEHYDE OXIDASE 1-RELATED"/>
    <property type="match status" value="1"/>
</dbReference>
<evidence type="ECO:0000256" key="3">
    <source>
        <dbReference type="ARBA" id="ARBA00053029"/>
    </source>
</evidence>
<comment type="caution">
    <text evidence="5">The sequence shown here is derived from an EMBL/GenBank/DDBJ whole genome shotgun (WGS) entry which is preliminary data.</text>
</comment>
<dbReference type="Proteomes" id="UP000318834">
    <property type="component" value="Unassembled WGS sequence"/>
</dbReference>
<dbReference type="SUPFAM" id="SSF54665">
    <property type="entry name" value="CO dehydrogenase molybdoprotein N-domain-like"/>
    <property type="match status" value="1"/>
</dbReference>
<dbReference type="PANTHER" id="PTHR11908">
    <property type="entry name" value="XANTHINE DEHYDROGENASE"/>
    <property type="match status" value="1"/>
</dbReference>
<sequence length="785" mass="83036">MVISRALGARIKRREDPRLITGTATYVDDVVPPGLLHVAIVRSPHAHARIAAIDVKKASAAAGVVAIWTGEDVAARCGPLPIGPRIRDMKVPKRYPLVIDGVVRHVGDPVAAVVATDLAAARDAADLVEVTYEPLAAVTEVEAAMRPDALVIHPELQTNVCFRVTYGGSVDEAFATADATVSLRLIQQRLVPTAMETRGVVAQFKGGELTLWTSTQIPHVVKTTVAETVRLPEHQMRVIAPEVGGGFGSKLDVYGEEALLAALAIALGRPVKWVETRRENFMATTHGRGQVVYVDAAATRDGTITGLRVRVLADIGAYSQLLSAAVPTNTGLMSCGSYRIPHAFAEVIGVFTNCTPTGAYRGAGRPEATFLIERAVDAVARALTLDPAEIRRRNFIPPEAFPFKTPTGATYDSGNYEPALDQALQMAGYKTLRDEQRRLWAQGRYLGIGISSYVEITGLGAAAALPGGSWESATVRVEPTGKVTVLTGSSPHGQGEETTFAQIVSDRLGVSVDDVVVIHGDTRAVPYGVGTFGSRNTAVGGSAVFIASDRVREKAVRIAAHLLEAPPDDVVSDGARFHVRGSPQRAVEFKDVARTAYKGAKLPPGTEPGLEVTHFFAPPDRVFPFGTHVCVVEVDSQTGEVMIRRYVAVDDCGTILNPLLVAGQVHGGIAQGLAQALFEEAVYDESGQLLTAGLPDYAVPKAAQLPPFELGHTVTPSPHNPLGAKGVGEAGTIGATPAVVNAVLDALAPFGVSHLDMPLTSRKIWEAIRAGGGQRGNRSASRPSP</sequence>
<evidence type="ECO:0000256" key="1">
    <source>
        <dbReference type="ARBA" id="ARBA00022505"/>
    </source>
</evidence>
<reference evidence="5 6" key="1">
    <citation type="journal article" date="2019" name="Nat. Microbiol.">
        <title>Mediterranean grassland soil C-N compound turnover is dependent on rainfall and depth, and is mediated by genomically divergent microorganisms.</title>
        <authorList>
            <person name="Diamond S."/>
            <person name="Andeer P.F."/>
            <person name="Li Z."/>
            <person name="Crits-Christoph A."/>
            <person name="Burstein D."/>
            <person name="Anantharaman K."/>
            <person name="Lane K.R."/>
            <person name="Thomas B.C."/>
            <person name="Pan C."/>
            <person name="Northen T.R."/>
            <person name="Banfield J.F."/>
        </authorList>
    </citation>
    <scope>NUCLEOTIDE SEQUENCE [LARGE SCALE GENOMIC DNA]</scope>
    <source>
        <strain evidence="5">NP_8</strain>
    </source>
</reference>
<feature type="domain" description="Aldehyde oxidase/xanthine dehydrogenase a/b hammerhead" evidence="4">
    <location>
        <begin position="21"/>
        <end position="136"/>
    </location>
</feature>
<dbReference type="SMART" id="SM01008">
    <property type="entry name" value="Ald_Xan_dh_C"/>
    <property type="match status" value="1"/>
</dbReference>